<keyword evidence="4" id="KW-1185">Reference proteome</keyword>
<name>A0A841U0Q8_9BACL</name>
<accession>A0A841U0Q8</accession>
<proteinExistence type="predicted"/>
<gene>
    <name evidence="3" type="ORF">H7B90_23505</name>
</gene>
<organism evidence="3 4">
    <name type="scientific">Cohnella xylanilytica</name>
    <dbReference type="NCBI Taxonomy" id="557555"/>
    <lineage>
        <taxon>Bacteria</taxon>
        <taxon>Bacillati</taxon>
        <taxon>Bacillota</taxon>
        <taxon>Bacilli</taxon>
        <taxon>Bacillales</taxon>
        <taxon>Paenibacillaceae</taxon>
        <taxon>Cohnella</taxon>
    </lineage>
</organism>
<dbReference type="InterPro" id="IPR040561">
    <property type="entry name" value="LPD38"/>
</dbReference>
<evidence type="ECO:0000256" key="1">
    <source>
        <dbReference type="SAM" id="MobiDB-lite"/>
    </source>
</evidence>
<comment type="caution">
    <text evidence="3">The sequence shown here is derived from an EMBL/GenBank/DDBJ whole genome shotgun (WGS) entry which is preliminary data.</text>
</comment>
<feature type="region of interest" description="Disordered" evidence="1">
    <location>
        <begin position="707"/>
        <end position="726"/>
    </location>
</feature>
<evidence type="ECO:0000259" key="2">
    <source>
        <dbReference type="Pfam" id="PF18857"/>
    </source>
</evidence>
<dbReference type="Pfam" id="PF18857">
    <property type="entry name" value="LPD38"/>
    <property type="match status" value="1"/>
</dbReference>
<feature type="compositionally biased region" description="Polar residues" evidence="1">
    <location>
        <begin position="26"/>
        <end position="44"/>
    </location>
</feature>
<dbReference type="Proteomes" id="UP000553776">
    <property type="component" value="Unassembled WGS sequence"/>
</dbReference>
<feature type="region of interest" description="Disordered" evidence="1">
    <location>
        <begin position="26"/>
        <end position="47"/>
    </location>
</feature>
<dbReference type="RefSeq" id="WP_185138337.1">
    <property type="nucleotide sequence ID" value="NZ_JACJVR010000090.1"/>
</dbReference>
<sequence length="1394" mass="151779">MNTLASKYDKFREQYADKFQSYNRQYTGGATRTPTSQPVTQGSKYDSVRSKIRDGGIESVTKPQTTVLKNLVTTIGKAVAKNAASPAPQRTIQLTPEQQRLKSSGLDAQGIQNSIKSFDVNTAKAAANNFRAQQSPVDKFLDERKEANESAPKLIRDFANTMDYLIYGNKYGREIAGIGQGALTSTTGLSPEDVGTPSVGSPVSKGIGTVVGIAANPAQIPGGMINAPYAAPITQTIAGTVGSRVANPTASRIATEATREAIAGVPVSVGQSLMTGQTSPRELAESVALGAGLGAGGGSLLRGVAEAAQVGVNALRPTLEEITKNQLMAVRNSMAKSFPTALRNPGAQQQLDKVMSEIQPIVTERITPPLENDNELAKWVRNNFDPNMSLNEVRKLSYDDLAEMAKELSNRKGIVYDEAVKVARERGYDLPALLEGKGNTIAQKGSQIRSQRAYGVRTEELPNVRRNIPDTNVPDETQPTNLSWFQRLFGNQGVGIRAGSRNVKTGTQQQIVNNALKSDKEGVINAIGTAGRNTYQTLVDSLSPIKRAFGQKAYDIAMDANRASNIANTIIHDKFVDLEGNVLGKGMSEIFKQVPRGLDNEAIDYLVLRDAKSRVARGEKVYEDRLDMNDEFKIQKRIEDYERKYPVLKELGTDWDAFTKNIRQVYGLDSGLLNAEQVKAMETLRPNYAPMRRQFKLSERVKRTFGGTNTGFSGQKAPIQSVSPTGSVRKIVDPRRTIMEATEKWVQNSMNNRVMQYIGDEVMANPDALKDIAEIVRTPTKTANKMAKAFADADDLANAIAAGNEEQFLDDLSKQFRKLFDKAKAGDDTVLTYMKNGQPVAIRIKDPEAIRALASLGPQQTGFIVKALGGLSNLTKRSATGLLAPLFAVRQLTVDLPQALIQSPNAVRHLGDYTHALVSSIVEAVPGLRNTKLASLATDFRRSGGVYSSLLKTEKGINKSLRGMKRNPYLSPAGVAQGVTATVKAPFKALEKVGDVAENLNRIAAYKGSLRASGNVRTPESVRNAINAARDITTNFSRKGTAAKELESLIPYNNAAVQGLRRFLVTYKKHPVKATIGTLALAVAPKMLEYATFGNDPDYQRIPARDRYRKLFISKRPDGSFVSIQMPPEYNAIGALTEDLMRRYIGDDPQAMKGVADALMNAYTPPAVAGLAQGATQGGGIDQSIWGAANATSLGPIAGVAANQSFTGSPIVPKSMEDVSPQYQYDEKTTVAAKKLGSILKWSPKKIDYLLRQYTGDIGRYILPLTSTTGSAEVQKTLAKNFITDPIYTNTLTDDYYKAKDLINRVEEDNKAVGKALPSWYSEDIHKLMTSTAKDTIGAQLKELNTQKKTINADKLMSNREKANKLRDIQVQINSLYTDILSRLEDAGVPIRGR</sequence>
<feature type="domain" description="Large polyvalent protein associated" evidence="2">
    <location>
        <begin position="1096"/>
        <end position="1274"/>
    </location>
</feature>
<evidence type="ECO:0000313" key="4">
    <source>
        <dbReference type="Proteomes" id="UP000553776"/>
    </source>
</evidence>
<dbReference type="EMBL" id="JACJVR010000090">
    <property type="protein sequence ID" value="MBB6694367.1"/>
    <property type="molecule type" value="Genomic_DNA"/>
</dbReference>
<protein>
    <recommendedName>
        <fullName evidence="2">Large polyvalent protein associated domain-containing protein</fullName>
    </recommendedName>
</protein>
<reference evidence="3 4" key="1">
    <citation type="submission" date="2020-08" db="EMBL/GenBank/DDBJ databases">
        <title>Cohnella phylogeny.</title>
        <authorList>
            <person name="Dunlap C."/>
        </authorList>
    </citation>
    <scope>NUCLEOTIDE SEQUENCE [LARGE SCALE GENOMIC DNA]</scope>
    <source>
        <strain evidence="3 4">DSM 25239</strain>
    </source>
</reference>
<evidence type="ECO:0000313" key="3">
    <source>
        <dbReference type="EMBL" id="MBB6694367.1"/>
    </source>
</evidence>